<dbReference type="InterPro" id="IPR052159">
    <property type="entry name" value="Competence_DNA_uptake"/>
</dbReference>
<keyword evidence="3 6" id="KW-0812">Transmembrane</keyword>
<feature type="transmembrane region" description="Helical" evidence="6">
    <location>
        <begin position="416"/>
        <end position="433"/>
    </location>
</feature>
<feature type="transmembrane region" description="Helical" evidence="6">
    <location>
        <begin position="276"/>
        <end position="293"/>
    </location>
</feature>
<name>R9PN67_AGAAL</name>
<dbReference type="PANTHER" id="PTHR30619">
    <property type="entry name" value="DNA INTERNALIZATION/COMPETENCE PROTEIN COMEC/REC2"/>
    <property type="match status" value="1"/>
</dbReference>
<dbReference type="SMART" id="SM00849">
    <property type="entry name" value="Lactamase_B"/>
    <property type="match status" value="1"/>
</dbReference>
<dbReference type="InterPro" id="IPR035681">
    <property type="entry name" value="ComA-like_MBL"/>
</dbReference>
<reference evidence="8" key="1">
    <citation type="journal article" date="2013" name="Genome Announc.">
        <title>Draft Genome Sequence of Agarivorans albus Strain MKT 106T, an Agarolytic Marine Bacterium.</title>
        <authorList>
            <person name="Yasuike M."/>
            <person name="Nakamura Y."/>
            <person name="Kai W."/>
            <person name="Fujiwara A."/>
            <person name="Fukui Y."/>
            <person name="Satomi M."/>
            <person name="Sano M."/>
        </authorList>
    </citation>
    <scope>NUCLEOTIDE SEQUENCE [LARGE SCALE GENOMIC DNA]</scope>
</reference>
<evidence type="ECO:0000256" key="4">
    <source>
        <dbReference type="ARBA" id="ARBA00022989"/>
    </source>
</evidence>
<evidence type="ECO:0000259" key="7">
    <source>
        <dbReference type="SMART" id="SM00849"/>
    </source>
</evidence>
<dbReference type="CDD" id="cd07731">
    <property type="entry name" value="ComA-like_MBL-fold"/>
    <property type="match status" value="1"/>
</dbReference>
<dbReference type="EMBL" id="BARX01000020">
    <property type="protein sequence ID" value="GAD02784.1"/>
    <property type="molecule type" value="Genomic_DNA"/>
</dbReference>
<protein>
    <submittedName>
        <fullName evidence="8">DNA internalization-related competence protein ComEC/Rec2</fullName>
    </submittedName>
</protein>
<dbReference type="Proteomes" id="UP000014461">
    <property type="component" value="Unassembled WGS sequence"/>
</dbReference>
<dbReference type="SUPFAM" id="SSF56281">
    <property type="entry name" value="Metallo-hydrolase/oxidoreductase"/>
    <property type="match status" value="1"/>
</dbReference>
<sequence>MTSHALYYQSWIVSIQQKTANFSIIGEILAVDNNQYWQKITVELHQLDSRTSIAWWQPKLTLYHSRSTKDFVPLQAGQEIAGEVKLKPAFASINPAGFNYARWLVANSITGRGKLISYELLESEPSYREAWLTKLVKSLRNYQYSGEMLALMTGDKRLLSQQHKQLYQKSGLGHLFVLSGLHLGIVAFWSWLLAKLAGIAFRVNKQAMPILISLACCIAFCWLANWQLSMMRALLMYSCSMLFILLGNRRTVVFGLMFSALLILLIWPFSVYNSGFWLSYFAVAIVLLCLWLGPRNKLAMLVFIQLAIGLLMMPLQVLLFGLVPSSALLLNLVAVPLFSMVIVPALLLFILFSAADSDLAPYLAQFVDWLFSYLYSSLEWLNSNLSVSLSSSSIVIGLLLILPLCALLLRFYHNRLYWVLLLLLLLPSSYRLSQAKDSWHVYVLDVGQGLAVVVTHRGEAIIYDTGPRFRSGFSYAESVIIPLIAELRVQHVDSIIISHGDNDHAGGREVLELTYPQAKQYYGRDQRLPETFCQGKRSWGKLQLDFYLADLGYGNNGSCVLKLSDGHTSVLLTGDIEQLAEQQLLNAGLKQVNIMLSPHHGSNSSSSASFIHALNPEVVIHSSGAFNRFGFPHQSVQERYTESKQYITGRDGAIKLEIDDRSYQVYLYRHLQTSPWYQQIISW</sequence>
<organism evidence="8 9">
    <name type="scientific">Agarivorans albus MKT 106</name>
    <dbReference type="NCBI Taxonomy" id="1331007"/>
    <lineage>
        <taxon>Bacteria</taxon>
        <taxon>Pseudomonadati</taxon>
        <taxon>Pseudomonadota</taxon>
        <taxon>Gammaproteobacteria</taxon>
        <taxon>Alteromonadales</taxon>
        <taxon>Alteromonadaceae</taxon>
        <taxon>Agarivorans</taxon>
    </lineage>
</organism>
<comment type="caution">
    <text evidence="8">The sequence shown here is derived from an EMBL/GenBank/DDBJ whole genome shotgun (WGS) entry which is preliminary data.</text>
</comment>
<dbReference type="GO" id="GO:0030420">
    <property type="term" value="P:establishment of competence for transformation"/>
    <property type="evidence" value="ECO:0007669"/>
    <property type="project" value="InterPro"/>
</dbReference>
<dbReference type="PANTHER" id="PTHR30619:SF1">
    <property type="entry name" value="RECOMBINATION PROTEIN 2"/>
    <property type="match status" value="1"/>
</dbReference>
<dbReference type="NCBIfam" id="TIGR00361">
    <property type="entry name" value="ComEC_Rec2"/>
    <property type="match status" value="1"/>
</dbReference>
<feature type="transmembrane region" description="Helical" evidence="6">
    <location>
        <begin position="328"/>
        <end position="352"/>
    </location>
</feature>
<accession>R9PN67</accession>
<dbReference type="InterPro" id="IPR036866">
    <property type="entry name" value="RibonucZ/Hydroxyglut_hydro"/>
</dbReference>
<dbReference type="InterPro" id="IPR004477">
    <property type="entry name" value="ComEC_N"/>
</dbReference>
<dbReference type="InterPro" id="IPR001279">
    <property type="entry name" value="Metallo-B-lactamas"/>
</dbReference>
<feature type="transmembrane region" description="Helical" evidence="6">
    <location>
        <begin position="387"/>
        <end position="409"/>
    </location>
</feature>
<dbReference type="NCBIfam" id="TIGR00360">
    <property type="entry name" value="ComEC_N-term"/>
    <property type="match status" value="1"/>
</dbReference>
<dbReference type="GO" id="GO:0005886">
    <property type="term" value="C:plasma membrane"/>
    <property type="evidence" value="ECO:0007669"/>
    <property type="project" value="UniProtKB-SubCell"/>
</dbReference>
<feature type="transmembrane region" description="Helical" evidence="6">
    <location>
        <begin position="172"/>
        <end position="194"/>
    </location>
</feature>
<comment type="subcellular location">
    <subcellularLocation>
        <location evidence="1">Cell membrane</location>
        <topology evidence="1">Multi-pass membrane protein</topology>
    </subcellularLocation>
</comment>
<dbReference type="Gene3D" id="3.60.15.10">
    <property type="entry name" value="Ribonuclease Z/Hydroxyacylglutathione hydrolase-like"/>
    <property type="match status" value="1"/>
</dbReference>
<feature type="transmembrane region" description="Helical" evidence="6">
    <location>
        <begin position="359"/>
        <end position="375"/>
    </location>
</feature>
<dbReference type="InterPro" id="IPR004797">
    <property type="entry name" value="Competence_ComEC/Rec2"/>
</dbReference>
<proteinExistence type="predicted"/>
<dbReference type="STRING" id="1331007.AALB_2864"/>
<keyword evidence="4 6" id="KW-1133">Transmembrane helix</keyword>
<dbReference type="Pfam" id="PF00753">
    <property type="entry name" value="Lactamase_B"/>
    <property type="match status" value="1"/>
</dbReference>
<feature type="transmembrane region" description="Helical" evidence="6">
    <location>
        <begin position="206"/>
        <end position="225"/>
    </location>
</feature>
<evidence type="ECO:0000313" key="8">
    <source>
        <dbReference type="EMBL" id="GAD02784.1"/>
    </source>
</evidence>
<feature type="domain" description="Metallo-beta-lactamase" evidence="7">
    <location>
        <begin position="448"/>
        <end position="600"/>
    </location>
</feature>
<evidence type="ECO:0000256" key="2">
    <source>
        <dbReference type="ARBA" id="ARBA00022475"/>
    </source>
</evidence>
<keyword evidence="5 6" id="KW-0472">Membrane</keyword>
<evidence type="ECO:0000256" key="6">
    <source>
        <dbReference type="SAM" id="Phobius"/>
    </source>
</evidence>
<evidence type="ECO:0000256" key="1">
    <source>
        <dbReference type="ARBA" id="ARBA00004651"/>
    </source>
</evidence>
<gene>
    <name evidence="8" type="ORF">AALB_2864</name>
</gene>
<dbReference type="Pfam" id="PF03772">
    <property type="entry name" value="Competence"/>
    <property type="match status" value="1"/>
</dbReference>
<feature type="transmembrane region" description="Helical" evidence="6">
    <location>
        <begin position="300"/>
        <end position="322"/>
    </location>
</feature>
<evidence type="ECO:0000256" key="5">
    <source>
        <dbReference type="ARBA" id="ARBA00023136"/>
    </source>
</evidence>
<dbReference type="AlphaFoldDB" id="R9PN67"/>
<keyword evidence="2" id="KW-1003">Cell membrane</keyword>
<keyword evidence="9" id="KW-1185">Reference proteome</keyword>
<evidence type="ECO:0000256" key="3">
    <source>
        <dbReference type="ARBA" id="ARBA00022692"/>
    </source>
</evidence>
<evidence type="ECO:0000313" key="9">
    <source>
        <dbReference type="Proteomes" id="UP000014461"/>
    </source>
</evidence>
<feature type="transmembrane region" description="Helical" evidence="6">
    <location>
        <begin position="252"/>
        <end position="270"/>
    </location>
</feature>